<dbReference type="Gene3D" id="1.10.340.30">
    <property type="entry name" value="Hypothetical protein, domain 2"/>
    <property type="match status" value="1"/>
</dbReference>
<dbReference type="OrthoDB" id="49377at2759"/>
<comment type="caution">
    <text evidence="4">The sequence shown here is derived from an EMBL/GenBank/DDBJ whole genome shotgun (WGS) entry which is preliminary data.</text>
</comment>
<accession>A0A1Z5K6K3</accession>
<name>A0A1Z5K6K3_FISSO</name>
<gene>
    <name evidence="4" type="ORF">FisN_30Hh025</name>
</gene>
<protein>
    <submittedName>
        <fullName evidence="4">Methyl-CpG-binding domain protein 4</fullName>
    </submittedName>
</protein>
<evidence type="ECO:0000313" key="5">
    <source>
        <dbReference type="Proteomes" id="UP000198406"/>
    </source>
</evidence>
<sequence length="370" mass="42811">MSPSKTHSPYFRHKRRRTLGDSPYFSNAPSSPFGAMQSLGSLWQCLGASIINSGMTTHIDPNSSMKDRMRNTLRQFESCPVFQKRYKGDCDNNDRTRHLEKSVRHLCAHRCYYRAYAPARAWWSWHDKVQAATSLPVQSLLQGWSCILLPERNQVAFVDPSHRVIKKEQDALQQILGAQRIQRRVERTLALTKRVLFDDSNERPTKRPKSSCPRRIVDTDSPFGLLEELFVENPFQLLLSTILLNRTTRIQVDPVLYELLQHWSTPESLLEADFDALHQVVRPLGMGSRRAKGLLQFARDYVTQKKDVMELYYCGPYAQDAYRLFIQRNASIEPLDPALCAYARYQRGVLANEPKKALAKQHRFEIRSIE</sequence>
<dbReference type="InParanoid" id="A0A1Z5K6K3"/>
<dbReference type="AlphaFoldDB" id="A0A1Z5K6K3"/>
<reference evidence="4 5" key="1">
    <citation type="journal article" date="2015" name="Plant Cell">
        <title>Oil accumulation by the oleaginous diatom Fistulifera solaris as revealed by the genome and transcriptome.</title>
        <authorList>
            <person name="Tanaka T."/>
            <person name="Maeda Y."/>
            <person name="Veluchamy A."/>
            <person name="Tanaka M."/>
            <person name="Abida H."/>
            <person name="Marechal E."/>
            <person name="Bowler C."/>
            <person name="Muto M."/>
            <person name="Sunaga Y."/>
            <person name="Tanaka M."/>
            <person name="Yoshino T."/>
            <person name="Taniguchi T."/>
            <person name="Fukuda Y."/>
            <person name="Nemoto M."/>
            <person name="Matsumoto M."/>
            <person name="Wong P.S."/>
            <person name="Aburatani S."/>
            <person name="Fujibuchi W."/>
        </authorList>
    </citation>
    <scope>NUCLEOTIDE SEQUENCE [LARGE SCALE GENOMIC DNA]</scope>
    <source>
        <strain evidence="4 5">JPCC DA0580</strain>
    </source>
</reference>
<evidence type="ECO:0000256" key="1">
    <source>
        <dbReference type="ARBA" id="ARBA00004123"/>
    </source>
</evidence>
<dbReference type="GO" id="GO:0006284">
    <property type="term" value="P:base-excision repair"/>
    <property type="evidence" value="ECO:0007669"/>
    <property type="project" value="InterPro"/>
</dbReference>
<dbReference type="InterPro" id="IPR011257">
    <property type="entry name" value="DNA_glycosylase"/>
</dbReference>
<dbReference type="InterPro" id="IPR003265">
    <property type="entry name" value="HhH-GPD_domain"/>
</dbReference>
<dbReference type="InterPro" id="IPR045138">
    <property type="entry name" value="MeCP2/MBD4"/>
</dbReference>
<dbReference type="PANTHER" id="PTHR15074">
    <property type="entry name" value="METHYL-CPG-BINDING PROTEIN"/>
    <property type="match status" value="1"/>
</dbReference>
<dbReference type="SUPFAM" id="SSF48150">
    <property type="entry name" value="DNA-glycosylase"/>
    <property type="match status" value="1"/>
</dbReference>
<proteinExistence type="predicted"/>
<evidence type="ECO:0000259" key="3">
    <source>
        <dbReference type="Pfam" id="PF00730"/>
    </source>
</evidence>
<dbReference type="Pfam" id="PF00730">
    <property type="entry name" value="HhH-GPD"/>
    <property type="match status" value="1"/>
</dbReference>
<dbReference type="PANTHER" id="PTHR15074:SF0">
    <property type="entry name" value="METHYL-CPG-BINDING DOMAIN PROTEIN 4-LIKE PROTEIN"/>
    <property type="match status" value="1"/>
</dbReference>
<dbReference type="GO" id="GO:0003677">
    <property type="term" value="F:DNA binding"/>
    <property type="evidence" value="ECO:0007669"/>
    <property type="project" value="InterPro"/>
</dbReference>
<organism evidence="4 5">
    <name type="scientific">Fistulifera solaris</name>
    <name type="common">Oleaginous diatom</name>
    <dbReference type="NCBI Taxonomy" id="1519565"/>
    <lineage>
        <taxon>Eukaryota</taxon>
        <taxon>Sar</taxon>
        <taxon>Stramenopiles</taxon>
        <taxon>Ochrophyta</taxon>
        <taxon>Bacillariophyta</taxon>
        <taxon>Bacillariophyceae</taxon>
        <taxon>Bacillariophycidae</taxon>
        <taxon>Naviculales</taxon>
        <taxon>Naviculaceae</taxon>
        <taxon>Fistulifera</taxon>
    </lineage>
</organism>
<dbReference type="EMBL" id="BDSP01000173">
    <property type="protein sequence ID" value="GAX21825.1"/>
    <property type="molecule type" value="Genomic_DNA"/>
</dbReference>
<evidence type="ECO:0000313" key="4">
    <source>
        <dbReference type="EMBL" id="GAX21825.1"/>
    </source>
</evidence>
<comment type="subcellular location">
    <subcellularLocation>
        <location evidence="1">Nucleus</location>
    </subcellularLocation>
</comment>
<dbReference type="Proteomes" id="UP000198406">
    <property type="component" value="Unassembled WGS sequence"/>
</dbReference>
<keyword evidence="5" id="KW-1185">Reference proteome</keyword>
<feature type="domain" description="HhH-GPD" evidence="3">
    <location>
        <begin position="240"/>
        <end position="310"/>
    </location>
</feature>
<keyword evidence="2" id="KW-0539">Nucleus</keyword>
<evidence type="ECO:0000256" key="2">
    <source>
        <dbReference type="ARBA" id="ARBA00023242"/>
    </source>
</evidence>
<dbReference type="GO" id="GO:0005634">
    <property type="term" value="C:nucleus"/>
    <property type="evidence" value="ECO:0007669"/>
    <property type="project" value="UniProtKB-SubCell"/>
</dbReference>
<dbReference type="GO" id="GO:0003824">
    <property type="term" value="F:catalytic activity"/>
    <property type="evidence" value="ECO:0007669"/>
    <property type="project" value="InterPro"/>
</dbReference>